<dbReference type="PANTHER" id="PTHR30535">
    <property type="entry name" value="VITAMIN B12-BINDING PROTEIN"/>
    <property type="match status" value="1"/>
</dbReference>
<dbReference type="InterPro" id="IPR006311">
    <property type="entry name" value="TAT_signal"/>
</dbReference>
<dbReference type="PROSITE" id="PS50983">
    <property type="entry name" value="FE_B12_PBP"/>
    <property type="match status" value="1"/>
</dbReference>
<sequence length="325" mass="34216">MPRLPLPPRSDNTSRRSALQRLSLAALAGSAAVGAGWPLRLRAAPAVAQSPSSPPIARHGAEAPPRLITIGGGITEIVYALGAQDQLVGTDTTSLYPRAAQATPKVGYMRQLSAEGLLALRPDAVIAGTDAGPPVVLDQLRSAGVRIELVEADHSWGEVGRKVAAVGRASRREAAAQALKEQLDARWRAVRASIDGQDTPTAPRVLFVLSHSGSSTVAGEQTAADAMIRFIGARNALGGFRGYRPMTAESMAAAAPDVILTTTQGLEAIGGEAAFWRRPELALTPAYRRRAKGSALVHLDALELLGFGPRLPDVVERLHRQIVQA</sequence>
<dbReference type="Proteomes" id="UP001265700">
    <property type="component" value="Unassembled WGS sequence"/>
</dbReference>
<accession>A0ABU1WVG0</accession>
<dbReference type="EMBL" id="JAVDWU010000018">
    <property type="protein sequence ID" value="MDR7153164.1"/>
    <property type="molecule type" value="Genomic_DNA"/>
</dbReference>
<dbReference type="PROSITE" id="PS51318">
    <property type="entry name" value="TAT"/>
    <property type="match status" value="1"/>
</dbReference>
<evidence type="ECO:0000313" key="3">
    <source>
        <dbReference type="Proteomes" id="UP001265700"/>
    </source>
</evidence>
<feature type="domain" description="Fe/B12 periplasmic-binding" evidence="1">
    <location>
        <begin position="66"/>
        <end position="325"/>
    </location>
</feature>
<dbReference type="PANTHER" id="PTHR30535:SF4">
    <property type="entry name" value="HEMIN-BINDING PERIPLASMIC PROTEIN HMUT"/>
    <property type="match status" value="1"/>
</dbReference>
<organism evidence="2 3">
    <name type="scientific">Hydrogenophaga palleronii</name>
    <dbReference type="NCBI Taxonomy" id="65655"/>
    <lineage>
        <taxon>Bacteria</taxon>
        <taxon>Pseudomonadati</taxon>
        <taxon>Pseudomonadota</taxon>
        <taxon>Betaproteobacteria</taxon>
        <taxon>Burkholderiales</taxon>
        <taxon>Comamonadaceae</taxon>
        <taxon>Hydrogenophaga</taxon>
    </lineage>
</organism>
<dbReference type="InterPro" id="IPR050902">
    <property type="entry name" value="ABC_Transporter_SBP"/>
</dbReference>
<dbReference type="Gene3D" id="3.40.50.1980">
    <property type="entry name" value="Nitrogenase molybdenum iron protein domain"/>
    <property type="match status" value="2"/>
</dbReference>
<proteinExistence type="predicted"/>
<evidence type="ECO:0000313" key="2">
    <source>
        <dbReference type="EMBL" id="MDR7153164.1"/>
    </source>
</evidence>
<dbReference type="InterPro" id="IPR002491">
    <property type="entry name" value="ABC_transptr_periplasmic_BD"/>
</dbReference>
<evidence type="ECO:0000259" key="1">
    <source>
        <dbReference type="PROSITE" id="PS50983"/>
    </source>
</evidence>
<comment type="caution">
    <text evidence="2">The sequence shown here is derived from an EMBL/GenBank/DDBJ whole genome shotgun (WGS) entry which is preliminary data.</text>
</comment>
<dbReference type="Pfam" id="PF01497">
    <property type="entry name" value="Peripla_BP_2"/>
    <property type="match status" value="1"/>
</dbReference>
<gene>
    <name evidence="2" type="ORF">J2W49_005144</name>
</gene>
<keyword evidence="3" id="KW-1185">Reference proteome</keyword>
<name>A0ABU1WVG0_9BURK</name>
<dbReference type="RefSeq" id="WP_310322682.1">
    <property type="nucleotide sequence ID" value="NZ_JAVDWU010000018.1"/>
</dbReference>
<dbReference type="SUPFAM" id="SSF53807">
    <property type="entry name" value="Helical backbone' metal receptor"/>
    <property type="match status" value="1"/>
</dbReference>
<reference evidence="2 3" key="1">
    <citation type="submission" date="2023-07" db="EMBL/GenBank/DDBJ databases">
        <title>Sorghum-associated microbial communities from plants grown in Nebraska, USA.</title>
        <authorList>
            <person name="Schachtman D."/>
        </authorList>
    </citation>
    <scope>NUCLEOTIDE SEQUENCE [LARGE SCALE GENOMIC DNA]</scope>
    <source>
        <strain evidence="2 3">4249</strain>
    </source>
</reference>
<protein>
    <submittedName>
        <fullName evidence="2">Iron complex transport system substrate-binding protein</fullName>
    </submittedName>
</protein>